<dbReference type="Proteomes" id="UP000232688">
    <property type="component" value="Unassembled WGS sequence"/>
</dbReference>
<organism evidence="3 4">
    <name type="scientific">Rhizophagus irregularis</name>
    <dbReference type="NCBI Taxonomy" id="588596"/>
    <lineage>
        <taxon>Eukaryota</taxon>
        <taxon>Fungi</taxon>
        <taxon>Fungi incertae sedis</taxon>
        <taxon>Mucoromycota</taxon>
        <taxon>Glomeromycotina</taxon>
        <taxon>Glomeromycetes</taxon>
        <taxon>Glomerales</taxon>
        <taxon>Glomeraceae</taxon>
        <taxon>Rhizophagus</taxon>
    </lineage>
</organism>
<dbReference type="EMBL" id="LLXH01001597">
    <property type="protein sequence ID" value="PKC58228.1"/>
    <property type="molecule type" value="Genomic_DNA"/>
</dbReference>
<accession>A0A2N0R4I5</accession>
<reference evidence="3 4" key="1">
    <citation type="submission" date="2017-10" db="EMBL/GenBank/DDBJ databases">
        <title>Extensive intraspecific genome diversity in a model arbuscular mycorrhizal fungus.</title>
        <authorList>
            <person name="Chen E.C.H."/>
            <person name="Morin E."/>
            <person name="Baudet D."/>
            <person name="Noel J."/>
            <person name="Ndikumana S."/>
            <person name="Charron P."/>
            <person name="St-Onge C."/>
            <person name="Giorgi J."/>
            <person name="Grigoriev I.V."/>
            <person name="Roux C."/>
            <person name="Martin F.M."/>
            <person name="Corradi N."/>
        </authorList>
    </citation>
    <scope>NUCLEOTIDE SEQUENCE [LARGE SCALE GENOMIC DNA]</scope>
    <source>
        <strain evidence="3 4">A1</strain>
    </source>
</reference>
<dbReference type="AlphaFoldDB" id="A0A2N0R4I5"/>
<protein>
    <submittedName>
        <fullName evidence="3">Uncharacterized protein</fullName>
    </submittedName>
</protein>
<dbReference type="VEuPathDB" id="FungiDB:FUN_016280"/>
<evidence type="ECO:0000313" key="4">
    <source>
        <dbReference type="Proteomes" id="UP000232688"/>
    </source>
</evidence>
<dbReference type="VEuPathDB" id="FungiDB:RhiirFUN_026754"/>
<dbReference type="VEuPathDB" id="FungiDB:RhiirA1_496192"/>
<evidence type="ECO:0000256" key="2">
    <source>
        <dbReference type="SAM" id="MobiDB-lite"/>
    </source>
</evidence>
<comment type="caution">
    <text evidence="3">The sequence shown here is derived from an EMBL/GenBank/DDBJ whole genome shotgun (WGS) entry which is preliminary data.</text>
</comment>
<feature type="compositionally biased region" description="Polar residues" evidence="2">
    <location>
        <begin position="265"/>
        <end position="276"/>
    </location>
</feature>
<evidence type="ECO:0000256" key="1">
    <source>
        <dbReference type="SAM" id="Coils"/>
    </source>
</evidence>
<reference evidence="3 4" key="2">
    <citation type="submission" date="2017-10" db="EMBL/GenBank/DDBJ databases">
        <title>Genome analyses suggest a sexual origin of heterokaryosis in a supposedly ancient asexual fungus.</title>
        <authorList>
            <person name="Corradi N."/>
            <person name="Sedzielewska K."/>
            <person name="Noel J."/>
            <person name="Charron P."/>
            <person name="Farinelli L."/>
            <person name="Marton T."/>
            <person name="Kruger M."/>
            <person name="Pelin A."/>
            <person name="Brachmann A."/>
            <person name="Corradi N."/>
        </authorList>
    </citation>
    <scope>NUCLEOTIDE SEQUENCE [LARGE SCALE GENOMIC DNA]</scope>
    <source>
        <strain evidence="3 4">A1</strain>
    </source>
</reference>
<sequence length="555" mass="64780">MATKPYNANSSEPLILTDDDQKEINASLCLLWTKFDGRLKNVVIQDQRAFINYGKHQEKIVIDLVKSNCTIVNRNILNEENRVEKLQKEFDLKNNNTIKKYNEAIKSLKEKLNASEIRANKAIEDLQTYEIHKKALKKKIDSEQTNNASQSLEDVSQTSLFKTNVVNNNTNNEGLDIILTNDVKLMKCKLDDDIDLIWEELNTRLHKMFGYAEEIKRGATLEDLNWAHETLPAYINWDRMNNLRPMIKFWLQKVNKQLKKLSKPSSAFTNHPINKNTSEEIEDDKSGEELNFKKKEKALKNRDKKIKKFIQYGQELREKAIKAIQDDSQLATNNNDSLVNYNRNLVKSFEVFSNEPIKIIDITSAEKRVSQWISQKESSDKIESALKVYKFYHRINLIYIYEEFNQFVTNKYADDVEKQEVLERQLERDMFCALQQIAPRTERRRKESSKRLRDLIDAGITFDQIVDIGMTITDFETDNIYYLKFLSALDLQTIKNSCESDDDDVSVERPNPKIMLNKLTKSINKISSLKIQEIDEQGDRDENDVDNMEVDIVNC</sequence>
<keyword evidence="1" id="KW-0175">Coiled coil</keyword>
<feature type="region of interest" description="Disordered" evidence="2">
    <location>
        <begin position="265"/>
        <end position="287"/>
    </location>
</feature>
<proteinExistence type="predicted"/>
<name>A0A2N0R4I5_9GLOM</name>
<feature type="coiled-coil region" evidence="1">
    <location>
        <begin position="69"/>
        <end position="146"/>
    </location>
</feature>
<gene>
    <name evidence="3" type="ORF">RhiirA1_496192</name>
</gene>
<evidence type="ECO:0000313" key="3">
    <source>
        <dbReference type="EMBL" id="PKC58228.1"/>
    </source>
</evidence>